<reference evidence="18 19" key="1">
    <citation type="submission" date="2022-12" db="EMBL/GenBank/DDBJ databases">
        <title>Chromosome-level genome of Tegillarca granosa.</title>
        <authorList>
            <person name="Kim J."/>
        </authorList>
    </citation>
    <scope>NUCLEOTIDE SEQUENCE [LARGE SCALE GENOMIC DNA]</scope>
    <source>
        <strain evidence="18">Teg-2019</strain>
        <tissue evidence="18">Adductor muscle</tissue>
    </source>
</reference>
<keyword evidence="19" id="KW-1185">Reference proteome</keyword>
<evidence type="ECO:0000256" key="3">
    <source>
        <dbReference type="ARBA" id="ARBA00012808"/>
    </source>
</evidence>
<dbReference type="InterPro" id="IPR027450">
    <property type="entry name" value="AlkB-like"/>
</dbReference>
<evidence type="ECO:0000256" key="1">
    <source>
        <dbReference type="ARBA" id="ARBA00001954"/>
    </source>
</evidence>
<name>A0ABQ9DZI5_TEGGR</name>
<keyword evidence="8" id="KW-0408">Iron</keyword>
<dbReference type="Pfam" id="PF08241">
    <property type="entry name" value="Methyltransf_11"/>
    <property type="match status" value="1"/>
</dbReference>
<dbReference type="EMBL" id="JARBDR010000923">
    <property type="protein sequence ID" value="KAJ8298479.1"/>
    <property type="molecule type" value="Genomic_DNA"/>
</dbReference>
<evidence type="ECO:0000256" key="10">
    <source>
        <dbReference type="ARBA" id="ARBA00034996"/>
    </source>
</evidence>
<accession>A0ABQ9DZI5</accession>
<dbReference type="InterPro" id="IPR013216">
    <property type="entry name" value="Methyltransf_11"/>
</dbReference>
<dbReference type="InterPro" id="IPR035979">
    <property type="entry name" value="RBD_domain_sf"/>
</dbReference>
<dbReference type="Pfam" id="PF13532">
    <property type="entry name" value="2OG-FeII_Oxy_2"/>
    <property type="match status" value="1"/>
</dbReference>
<evidence type="ECO:0000256" key="12">
    <source>
        <dbReference type="ARBA" id="ARBA00049786"/>
    </source>
</evidence>
<evidence type="ECO:0000313" key="19">
    <source>
        <dbReference type="Proteomes" id="UP001217089"/>
    </source>
</evidence>
<evidence type="ECO:0000256" key="7">
    <source>
        <dbReference type="ARBA" id="ARBA00022884"/>
    </source>
</evidence>
<dbReference type="InterPro" id="IPR012677">
    <property type="entry name" value="Nucleotide-bd_a/b_plait_sf"/>
</dbReference>
<dbReference type="CDD" id="cd02440">
    <property type="entry name" value="AdoMet_MTases"/>
    <property type="match status" value="1"/>
</dbReference>
<comment type="similarity">
    <text evidence="2">Belongs to the alkB family.</text>
</comment>
<dbReference type="PANTHER" id="PTHR13069:SF21">
    <property type="entry name" value="ALKYLATED DNA REPAIR PROTEIN ALKB HOMOLOG 8"/>
    <property type="match status" value="1"/>
</dbReference>
<evidence type="ECO:0000313" key="18">
    <source>
        <dbReference type="EMBL" id="KAJ8298479.1"/>
    </source>
</evidence>
<evidence type="ECO:0000256" key="8">
    <source>
        <dbReference type="ARBA" id="ARBA00023004"/>
    </source>
</evidence>
<evidence type="ECO:0000256" key="2">
    <source>
        <dbReference type="ARBA" id="ARBA00007879"/>
    </source>
</evidence>
<dbReference type="SMART" id="SM00360">
    <property type="entry name" value="RRM"/>
    <property type="match status" value="1"/>
</dbReference>
<dbReference type="SUPFAM" id="SSF51197">
    <property type="entry name" value="Clavaminate synthase-like"/>
    <property type="match status" value="1"/>
</dbReference>
<evidence type="ECO:0000256" key="9">
    <source>
        <dbReference type="ARBA" id="ARBA00023268"/>
    </source>
</evidence>
<evidence type="ECO:0000256" key="15">
    <source>
        <dbReference type="SAM" id="MobiDB-lite"/>
    </source>
</evidence>
<keyword evidence="5" id="KW-0808">Transferase</keyword>
<evidence type="ECO:0000256" key="5">
    <source>
        <dbReference type="ARBA" id="ARBA00022679"/>
    </source>
</evidence>
<feature type="compositionally biased region" description="Polar residues" evidence="15">
    <location>
        <begin position="309"/>
        <end position="326"/>
    </location>
</feature>
<gene>
    <name evidence="18" type="ORF">KUTeg_025010</name>
</gene>
<dbReference type="Gene3D" id="3.40.50.150">
    <property type="entry name" value="Vaccinia Virus protein VP39"/>
    <property type="match status" value="2"/>
</dbReference>
<dbReference type="InterPro" id="IPR029063">
    <property type="entry name" value="SAM-dependent_MTases_sf"/>
</dbReference>
<proteinExistence type="inferred from homology"/>
<dbReference type="SUPFAM" id="SSF54928">
    <property type="entry name" value="RNA-binding domain, RBD"/>
    <property type="match status" value="1"/>
</dbReference>
<evidence type="ECO:0000259" key="17">
    <source>
        <dbReference type="PROSITE" id="PS51471"/>
    </source>
</evidence>
<protein>
    <recommendedName>
        <fullName evidence="3">tRNA (carboxymethyluridine(34)-5-O)-methyltransferase</fullName>
        <ecNumber evidence="3">2.1.1.229</ecNumber>
    </recommendedName>
    <alternativeName>
        <fullName evidence="12">Alkylated DNA repair protein alkB homolog 8</fullName>
    </alternativeName>
    <alternativeName>
        <fullName evidence="13">S-adenosyl-L-methionine-dependent tRNA methyltransferase ALKBH8</fullName>
    </alternativeName>
</protein>
<dbReference type="InterPro" id="IPR037151">
    <property type="entry name" value="AlkB-like_sf"/>
</dbReference>
<dbReference type="Proteomes" id="UP001217089">
    <property type="component" value="Unassembled WGS sequence"/>
</dbReference>
<dbReference type="InterPro" id="IPR005123">
    <property type="entry name" value="Oxoglu/Fe-dep_dioxygenase_dom"/>
</dbReference>
<evidence type="ECO:0000256" key="11">
    <source>
        <dbReference type="ARBA" id="ARBA00045506"/>
    </source>
</evidence>
<organism evidence="18 19">
    <name type="scientific">Tegillarca granosa</name>
    <name type="common">Malaysian cockle</name>
    <name type="synonym">Anadara granosa</name>
    <dbReference type="NCBI Taxonomy" id="220873"/>
    <lineage>
        <taxon>Eukaryota</taxon>
        <taxon>Metazoa</taxon>
        <taxon>Spiralia</taxon>
        <taxon>Lophotrochozoa</taxon>
        <taxon>Mollusca</taxon>
        <taxon>Bivalvia</taxon>
        <taxon>Autobranchia</taxon>
        <taxon>Pteriomorphia</taxon>
        <taxon>Arcoida</taxon>
        <taxon>Arcoidea</taxon>
        <taxon>Arcidae</taxon>
        <taxon>Tegillarca</taxon>
    </lineage>
</organism>
<keyword evidence="4" id="KW-0489">Methyltransferase</keyword>
<feature type="domain" description="RRM" evidence="16">
    <location>
        <begin position="13"/>
        <end position="85"/>
    </location>
</feature>
<dbReference type="Pfam" id="PF00076">
    <property type="entry name" value="RRM_1"/>
    <property type="match status" value="1"/>
</dbReference>
<dbReference type="PANTHER" id="PTHR13069">
    <property type="entry name" value="ALKYLATED DNA REPAIR PROTEIN ALKB HOMOLOG 8"/>
    <property type="match status" value="1"/>
</dbReference>
<evidence type="ECO:0000259" key="16">
    <source>
        <dbReference type="PROSITE" id="PS50102"/>
    </source>
</evidence>
<feature type="region of interest" description="Disordered" evidence="15">
    <location>
        <begin position="309"/>
        <end position="330"/>
    </location>
</feature>
<keyword evidence="6" id="KW-0862">Zinc</keyword>
<dbReference type="PROSITE" id="PS50102">
    <property type="entry name" value="RRM"/>
    <property type="match status" value="1"/>
</dbReference>
<comment type="caution">
    <text evidence="18">The sequence shown here is derived from an EMBL/GenBank/DDBJ whole genome shotgun (WGS) entry which is preliminary data.</text>
</comment>
<evidence type="ECO:0000256" key="6">
    <source>
        <dbReference type="ARBA" id="ARBA00022833"/>
    </source>
</evidence>
<dbReference type="Gene3D" id="3.30.70.330">
    <property type="match status" value="1"/>
</dbReference>
<evidence type="ECO:0000256" key="14">
    <source>
        <dbReference type="PROSITE-ProRule" id="PRU00176"/>
    </source>
</evidence>
<comment type="function">
    <text evidence="11">Catalyzes the methylation of 5-carboxymethyl uridine to 5-methylcarboxymethyl uridine at the wobble position of the anticodon loop in tRNA via its methyltransferase domain. Catalyzes the last step in the formation of 5-methylcarboxymethyl uridine at the wobble position of the anticodon loop in target tRNA. Has a preference for tRNA(Arg) and tRNA(Glu), and does not bind tRNA(Lys). Binds tRNA and catalyzes the iron and alpha-ketoglutarate dependent hydroxylation of 5-methylcarboxymethyl uridine at the wobble position of the anticodon loop in tRNA via its dioxygenase domain, giving rise to 5-(S)-methoxycarbonylhydroxymethyluridine; has a preference for tRNA(Gly). Required for normal survival after DNA damage. May inhibit apoptosis and promote cell survival and angiogenesis.</text>
</comment>
<feature type="domain" description="Fe2OG dioxygenase" evidence="17">
    <location>
        <begin position="189"/>
        <end position="294"/>
    </location>
</feature>
<comment type="catalytic activity">
    <reaction evidence="10">
        <text>5-(carboxymethyl)uridine(34) in tRNA + S-adenosyl-L-methionine = 5-(2-methoxy-2-oxoethyl)uridine(34) in tRNA + S-adenosyl-L-homocysteine</text>
        <dbReference type="Rhea" id="RHEA:43208"/>
        <dbReference type="Rhea" id="RHEA-COMP:10407"/>
        <dbReference type="Rhea" id="RHEA-COMP:10408"/>
        <dbReference type="ChEBI" id="CHEBI:57856"/>
        <dbReference type="ChEBI" id="CHEBI:59789"/>
        <dbReference type="ChEBI" id="CHEBI:74851"/>
        <dbReference type="ChEBI" id="CHEBI:74882"/>
        <dbReference type="EC" id="2.1.1.229"/>
    </reaction>
</comment>
<dbReference type="InterPro" id="IPR051422">
    <property type="entry name" value="AlkB_tRNA_MeTrf/Diox"/>
</dbReference>
<keyword evidence="9" id="KW-0511">Multifunctional enzyme</keyword>
<sequence length="654" mass="74384">MSIFDHPGPDSSYILCVNNAGLDNGMSVDEVDSIFSPYGELDDIILLPQKPYAFVCFSNTENALEAYNNLNGFQINPTEKRPTTLTLYIFFVSKVPSYLCPSSELPPGLIPLEDFISPEYSQELLKFLDFGDKQASERELKHRQVKHFGYEFKYGINDVDADDPLPQGIPEICKDLLDKALKTGHIQFYPDQLTVNRYLPGQGIPPHVDTPAAFEDGLMALSLGSQVVMDFRHPNGKHLSVMLPPNSLLIMTKESRYVWSHGITPRKSDIISTDKGLTVVKRDIRTSFTFRKIIHPKDRIHRTIPNYIDNENSNKQINESQSNLPKSEQEAEELEKLHVHKVYEEIADHFSGTRHTAWPRISNFLMSQPAGSLVADIGCGNGKYLGVNKNIYMVGSDRSMNLIQICKERKYEAFVGDILSVPIKSEILDVCICIAVIHHLSTQERRKNAVKELLRVVRPGGKVLIYVWAMEQELHNVKSKYLRECKIPAKADFLHSESSILSNSIDCQQNIDKCNHTQNSLQYDFDSKCDVSSSDHDGNRNDCQFTSIEHDGNGDSCHGTVSIESDSSKSNESKKLHVHTNRTQFKQQDLLVPWQLKSKDKSEMSKEEDKNTFHRYYHVFKKDELETMCQSLNCCKVIDSYYDQGNWAVTLEKT</sequence>
<dbReference type="Gene3D" id="2.60.120.590">
    <property type="entry name" value="Alpha-ketoglutarate-dependent dioxygenase AlkB-like"/>
    <property type="match status" value="1"/>
</dbReference>
<dbReference type="SUPFAM" id="SSF53335">
    <property type="entry name" value="S-adenosyl-L-methionine-dependent methyltransferases"/>
    <property type="match status" value="1"/>
</dbReference>
<dbReference type="EC" id="2.1.1.229" evidence="3"/>
<dbReference type="InterPro" id="IPR000504">
    <property type="entry name" value="RRM_dom"/>
</dbReference>
<comment type="cofactor">
    <cofactor evidence="1">
        <name>Fe(2+)</name>
        <dbReference type="ChEBI" id="CHEBI:29033"/>
    </cofactor>
</comment>
<evidence type="ECO:0000256" key="4">
    <source>
        <dbReference type="ARBA" id="ARBA00022603"/>
    </source>
</evidence>
<keyword evidence="7 14" id="KW-0694">RNA-binding</keyword>
<evidence type="ECO:0000256" key="13">
    <source>
        <dbReference type="ARBA" id="ARBA00049802"/>
    </source>
</evidence>
<dbReference type="PROSITE" id="PS51471">
    <property type="entry name" value="FE2OG_OXY"/>
    <property type="match status" value="1"/>
</dbReference>